<sequence length="70" mass="8338">MPLWGWIVLGCVLTAQSTWLFIDARKRESMPWFWGIWGLIQTPMPLVFYFVFVRSGWFRKGTGNGKREKR</sequence>
<evidence type="ECO:0000313" key="2">
    <source>
        <dbReference type="EMBL" id="MBD2870908.1"/>
    </source>
</evidence>
<evidence type="ECO:0000256" key="1">
    <source>
        <dbReference type="SAM" id="Phobius"/>
    </source>
</evidence>
<keyword evidence="1" id="KW-1133">Transmembrane helix</keyword>
<gene>
    <name evidence="2" type="ORF">IDH41_20190</name>
</gene>
<organism evidence="2 3">
    <name type="scientific">Paenibacillus arenilitoris</name>
    <dbReference type="NCBI Taxonomy" id="2772299"/>
    <lineage>
        <taxon>Bacteria</taxon>
        <taxon>Bacillati</taxon>
        <taxon>Bacillota</taxon>
        <taxon>Bacilli</taxon>
        <taxon>Bacillales</taxon>
        <taxon>Paenibacillaceae</taxon>
        <taxon>Paenibacillus</taxon>
    </lineage>
</organism>
<comment type="caution">
    <text evidence="2">The sequence shown here is derived from an EMBL/GenBank/DDBJ whole genome shotgun (WGS) entry which is preliminary data.</text>
</comment>
<keyword evidence="1" id="KW-0472">Membrane</keyword>
<reference evidence="2" key="1">
    <citation type="submission" date="2020-09" db="EMBL/GenBank/DDBJ databases">
        <title>A novel bacterium of genus Paenibacillus, isolated from South China Sea.</title>
        <authorList>
            <person name="Huang H."/>
            <person name="Mo K."/>
            <person name="Hu Y."/>
        </authorList>
    </citation>
    <scope>NUCLEOTIDE SEQUENCE</scope>
    <source>
        <strain evidence="2">IB182493</strain>
    </source>
</reference>
<name>A0A927CQE9_9BACL</name>
<accession>A0A927CQE9</accession>
<keyword evidence="3" id="KW-1185">Reference proteome</keyword>
<proteinExistence type="predicted"/>
<dbReference type="AlphaFoldDB" id="A0A927CQE9"/>
<dbReference type="EMBL" id="JACXIY010000025">
    <property type="protein sequence ID" value="MBD2870908.1"/>
    <property type="molecule type" value="Genomic_DNA"/>
</dbReference>
<evidence type="ECO:0000313" key="3">
    <source>
        <dbReference type="Proteomes" id="UP000632125"/>
    </source>
</evidence>
<keyword evidence="1" id="KW-0812">Transmembrane</keyword>
<protein>
    <submittedName>
        <fullName evidence="2">SigmaY antisigma factor component</fullName>
    </submittedName>
</protein>
<dbReference type="Proteomes" id="UP000632125">
    <property type="component" value="Unassembled WGS sequence"/>
</dbReference>
<feature type="transmembrane region" description="Helical" evidence="1">
    <location>
        <begin position="33"/>
        <end position="52"/>
    </location>
</feature>